<evidence type="ECO:0000256" key="2">
    <source>
        <dbReference type="SAM" id="SignalP"/>
    </source>
</evidence>
<evidence type="ECO:0000256" key="1">
    <source>
        <dbReference type="SAM" id="MobiDB-lite"/>
    </source>
</evidence>
<dbReference type="GO" id="GO:0007165">
    <property type="term" value="P:signal transduction"/>
    <property type="evidence" value="ECO:0007669"/>
    <property type="project" value="TreeGrafter"/>
</dbReference>
<feature type="domain" description="Tail specific protease" evidence="3">
    <location>
        <begin position="218"/>
        <end position="415"/>
    </location>
</feature>
<protein>
    <submittedName>
        <fullName evidence="4">Peptidase S41</fullName>
    </submittedName>
</protein>
<dbReference type="SMART" id="SM00245">
    <property type="entry name" value="TSPc"/>
    <property type="match status" value="1"/>
</dbReference>
<dbReference type="AlphaFoldDB" id="A0A7G6VX01"/>
<dbReference type="GO" id="GO:0008236">
    <property type="term" value="F:serine-type peptidase activity"/>
    <property type="evidence" value="ECO:0007669"/>
    <property type="project" value="InterPro"/>
</dbReference>
<accession>A0A7G6VX01</accession>
<dbReference type="GO" id="GO:0006508">
    <property type="term" value="P:proteolysis"/>
    <property type="evidence" value="ECO:0007669"/>
    <property type="project" value="InterPro"/>
</dbReference>
<proteinExistence type="predicted"/>
<dbReference type="EMBL" id="CP060052">
    <property type="protein sequence ID" value="QNE06266.1"/>
    <property type="molecule type" value="Genomic_DNA"/>
</dbReference>
<organism evidence="4 5">
    <name type="scientific">Croceicoccus marinus</name>
    <dbReference type="NCBI Taxonomy" id="450378"/>
    <lineage>
        <taxon>Bacteria</taxon>
        <taxon>Pseudomonadati</taxon>
        <taxon>Pseudomonadota</taxon>
        <taxon>Alphaproteobacteria</taxon>
        <taxon>Sphingomonadales</taxon>
        <taxon>Erythrobacteraceae</taxon>
        <taxon>Croceicoccus</taxon>
    </lineage>
</organism>
<keyword evidence="2" id="KW-0732">Signal</keyword>
<dbReference type="Proteomes" id="UP000515297">
    <property type="component" value="Chromosome"/>
</dbReference>
<reference evidence="4 5" key="1">
    <citation type="submission" date="2020-08" db="EMBL/GenBank/DDBJ databases">
        <authorList>
            <person name="Liu G."/>
            <person name="Sun C."/>
        </authorList>
    </citation>
    <scope>NUCLEOTIDE SEQUENCE [LARGE SCALE GENOMIC DNA]</scope>
    <source>
        <strain evidence="4 5">OT19</strain>
    </source>
</reference>
<dbReference type="Gene3D" id="3.90.226.10">
    <property type="entry name" value="2-enoyl-CoA Hydratase, Chain A, domain 1"/>
    <property type="match status" value="1"/>
</dbReference>
<dbReference type="CDD" id="cd07561">
    <property type="entry name" value="Peptidase_S41_CPP_like"/>
    <property type="match status" value="1"/>
</dbReference>
<dbReference type="PANTHER" id="PTHR32060">
    <property type="entry name" value="TAIL-SPECIFIC PROTEASE"/>
    <property type="match status" value="1"/>
</dbReference>
<feature type="region of interest" description="Disordered" evidence="1">
    <location>
        <begin position="37"/>
        <end position="59"/>
    </location>
</feature>
<dbReference type="SUPFAM" id="SSF52096">
    <property type="entry name" value="ClpP/crotonase"/>
    <property type="match status" value="1"/>
</dbReference>
<dbReference type="InterPro" id="IPR036034">
    <property type="entry name" value="PDZ_sf"/>
</dbReference>
<name>A0A7G6VX01_9SPHN</name>
<dbReference type="Gene3D" id="2.30.42.10">
    <property type="match status" value="1"/>
</dbReference>
<sequence length="488" mass="52189">MGLTSAPRWKSFARAGNALGALAMVLALSGCGGGGDGSASGPTVVSPSPTPTPTPTSSTCSLASRQAWARDVLEEWYLFPDLLAQNVRASDYSDVQRYVDALVAPAREESKDRGFTYLTSIEEENAYYESGSTAGIGALLVSDETGRLLVREAYENAPAYAAGMDRGTEILAIGTTSSNLVDVAAMDYDTLVESLGPSESGVSRLFRFRAVNGTGGYGPAQTRTVTKAEYDIQPLSPRYGSTIVDTGIGKYGYINLRTFIEPAEQQLRDAFADFGARGIDKVIVDVRYNGGGLIRTSQVLSELLNAGHVGEEYSTLELRPSKASQNDTYYFRRQDGAIDAVKVAFIGSRNSASASEMIMNAQIPYSGENTALIGENTYGKPVGQYAFDLEECDDRLRAVTFRTVNAAGNADYYTGMASTMPNACLAYDELTDMLGNPAEEMTIAAASFLESGYCQPLVAGTQGTKSLGKRVIMPRNPTIAQIEMPGLF</sequence>
<dbReference type="PANTHER" id="PTHR32060:SF30">
    <property type="entry name" value="CARBOXY-TERMINAL PROCESSING PROTEASE CTPA"/>
    <property type="match status" value="1"/>
</dbReference>
<evidence type="ECO:0000313" key="5">
    <source>
        <dbReference type="Proteomes" id="UP000515297"/>
    </source>
</evidence>
<dbReference type="GO" id="GO:0030288">
    <property type="term" value="C:outer membrane-bounded periplasmic space"/>
    <property type="evidence" value="ECO:0007669"/>
    <property type="project" value="TreeGrafter"/>
</dbReference>
<dbReference type="GO" id="GO:0004175">
    <property type="term" value="F:endopeptidase activity"/>
    <property type="evidence" value="ECO:0007669"/>
    <property type="project" value="TreeGrafter"/>
</dbReference>
<dbReference type="InterPro" id="IPR005151">
    <property type="entry name" value="Tail-specific_protease"/>
</dbReference>
<feature type="chain" id="PRO_5028870359" evidence="2">
    <location>
        <begin position="24"/>
        <end position="488"/>
    </location>
</feature>
<evidence type="ECO:0000259" key="3">
    <source>
        <dbReference type="SMART" id="SM00245"/>
    </source>
</evidence>
<gene>
    <name evidence="4" type="ORF">H4O24_06575</name>
</gene>
<feature type="signal peptide" evidence="2">
    <location>
        <begin position="1"/>
        <end position="23"/>
    </location>
</feature>
<dbReference type="InterPro" id="IPR029045">
    <property type="entry name" value="ClpP/crotonase-like_dom_sf"/>
</dbReference>
<dbReference type="Pfam" id="PF03572">
    <property type="entry name" value="Peptidase_S41"/>
    <property type="match status" value="1"/>
</dbReference>
<dbReference type="Gene3D" id="3.30.750.170">
    <property type="match status" value="1"/>
</dbReference>
<dbReference type="RefSeq" id="WP_185885273.1">
    <property type="nucleotide sequence ID" value="NZ_CP060052.1"/>
</dbReference>
<evidence type="ECO:0000313" key="4">
    <source>
        <dbReference type="EMBL" id="QNE06266.1"/>
    </source>
</evidence>